<name>A0A179B965_RHILE</name>
<evidence type="ECO:0000313" key="1">
    <source>
        <dbReference type="EMBL" id="OAP88257.1"/>
    </source>
</evidence>
<dbReference type="AlphaFoldDB" id="A0A179B965"/>
<reference evidence="1" key="1">
    <citation type="submission" date="2016-04" db="EMBL/GenBank/DDBJ databases">
        <title>Fast-growing isolate from the root nodules of Vavilovia formosa.</title>
        <authorList>
            <person name="Kimeklis A."/>
            <person name="Safronova V."/>
            <person name="Belimov A."/>
            <person name="Andronov E."/>
        </authorList>
    </citation>
    <scope>NUCLEOTIDE SEQUENCE [LARGE SCALE GENOMIC DNA]</scope>
    <source>
        <strain evidence="1">Vaf-46</strain>
    </source>
</reference>
<accession>A0A179B965</accession>
<protein>
    <submittedName>
        <fullName evidence="1">Uncharacterized protein</fullName>
    </submittedName>
</protein>
<dbReference type="EMBL" id="LWBS01000461">
    <property type="protein sequence ID" value="OAP88257.1"/>
    <property type="molecule type" value="Genomic_DNA"/>
</dbReference>
<sequence>MVPIAMPQYTSFKTLANGSTGYYWTCPTLYRKAGCPYRSAALGVNLSQKELYEAAGVWNARLEEWGVGNGLPRAWSQM</sequence>
<comment type="caution">
    <text evidence="1">The sequence shown here is derived from an EMBL/GenBank/DDBJ whole genome shotgun (WGS) entry which is preliminary data.</text>
</comment>
<proteinExistence type="predicted"/>
<organism evidence="1">
    <name type="scientific">Rhizobium leguminosarum</name>
    <dbReference type="NCBI Taxonomy" id="384"/>
    <lineage>
        <taxon>Bacteria</taxon>
        <taxon>Pseudomonadati</taxon>
        <taxon>Pseudomonadota</taxon>
        <taxon>Alphaproteobacteria</taxon>
        <taxon>Hyphomicrobiales</taxon>
        <taxon>Rhizobiaceae</taxon>
        <taxon>Rhizobium/Agrobacterium group</taxon>
        <taxon>Rhizobium</taxon>
    </lineage>
</organism>
<gene>
    <name evidence="1" type="ORF">A4U53_09180</name>
</gene>